<dbReference type="InterPro" id="IPR036249">
    <property type="entry name" value="Thioredoxin-like_sf"/>
</dbReference>
<keyword evidence="8" id="KW-1185">Reference proteome</keyword>
<dbReference type="AlphaFoldDB" id="A0AAD7ISY6"/>
<proteinExistence type="inferred from homology"/>
<sequence>MVLKLYGVSYASGGTGLVAMVLAEKQVPFELIPIDIDNGEQKRPDHVAKNPFGQVPVIDDDGFVLYEGRAICRYLAEKYTDQGTPLIPSNLRDKALFEQAASVEYSSSFPQVAKVAMENVIKKDQGLPVDEAVLGEELAKLSTVLDIYEIILGKQRFVAGNEFTLADLFHLCFVPSGIRQGGPDFMARRGPNVTRWWTEITSRPTWG</sequence>
<comment type="catalytic activity">
    <reaction evidence="3">
        <text>RX + glutathione = an S-substituted glutathione + a halide anion + H(+)</text>
        <dbReference type="Rhea" id="RHEA:16437"/>
        <dbReference type="ChEBI" id="CHEBI:15378"/>
        <dbReference type="ChEBI" id="CHEBI:16042"/>
        <dbReference type="ChEBI" id="CHEBI:17792"/>
        <dbReference type="ChEBI" id="CHEBI:57925"/>
        <dbReference type="ChEBI" id="CHEBI:90779"/>
        <dbReference type="EC" id="2.5.1.18"/>
    </reaction>
</comment>
<evidence type="ECO:0000256" key="2">
    <source>
        <dbReference type="ARBA" id="ARBA00022679"/>
    </source>
</evidence>
<dbReference type="GO" id="GO:0005737">
    <property type="term" value="C:cytoplasm"/>
    <property type="evidence" value="ECO:0007669"/>
    <property type="project" value="TreeGrafter"/>
</dbReference>
<dbReference type="SUPFAM" id="SSF52833">
    <property type="entry name" value="Thioredoxin-like"/>
    <property type="match status" value="1"/>
</dbReference>
<evidence type="ECO:0000259" key="5">
    <source>
        <dbReference type="PROSITE" id="PS50404"/>
    </source>
</evidence>
<dbReference type="FunFam" id="3.40.30.10:FF:000016">
    <property type="entry name" value="Glutathione S-transferase F2"/>
    <property type="match status" value="1"/>
</dbReference>
<evidence type="ECO:0000313" key="7">
    <source>
        <dbReference type="EMBL" id="KAJ7748198.1"/>
    </source>
</evidence>
<dbReference type="GO" id="GO:0043295">
    <property type="term" value="F:glutathione binding"/>
    <property type="evidence" value="ECO:0007669"/>
    <property type="project" value="TreeGrafter"/>
</dbReference>
<dbReference type="PANTHER" id="PTHR43900:SF3">
    <property type="entry name" value="GLUTATHIONE S-TRANSFERASE RHO"/>
    <property type="match status" value="1"/>
</dbReference>
<dbReference type="PANTHER" id="PTHR43900">
    <property type="entry name" value="GLUTATHIONE S-TRANSFERASE RHO"/>
    <property type="match status" value="1"/>
</dbReference>
<dbReference type="EC" id="2.5.1.18" evidence="1"/>
<dbReference type="SFLD" id="SFLDG00358">
    <property type="entry name" value="Main_(cytGST)"/>
    <property type="match status" value="1"/>
</dbReference>
<dbReference type="Pfam" id="PF00043">
    <property type="entry name" value="GST_C"/>
    <property type="match status" value="1"/>
</dbReference>
<protein>
    <recommendedName>
        <fullName evidence="1">glutathione transferase</fullName>
        <ecNumber evidence="1">2.5.1.18</ecNumber>
    </recommendedName>
</protein>
<name>A0AAD7ISY6_9AGAR</name>
<dbReference type="PROSITE" id="PS50404">
    <property type="entry name" value="GST_NTER"/>
    <property type="match status" value="1"/>
</dbReference>
<evidence type="ECO:0000256" key="1">
    <source>
        <dbReference type="ARBA" id="ARBA00012452"/>
    </source>
</evidence>
<dbReference type="CDD" id="cd03053">
    <property type="entry name" value="GST_N_Phi"/>
    <property type="match status" value="1"/>
</dbReference>
<feature type="domain" description="GST C-terminal" evidence="6">
    <location>
        <begin position="90"/>
        <end position="207"/>
    </location>
</feature>
<evidence type="ECO:0000259" key="6">
    <source>
        <dbReference type="PROSITE" id="PS50405"/>
    </source>
</evidence>
<gene>
    <name evidence="7" type="ORF">DFH07DRAFT_904700</name>
</gene>
<dbReference type="InterPro" id="IPR004045">
    <property type="entry name" value="Glutathione_S-Trfase_N"/>
</dbReference>
<evidence type="ECO:0000256" key="3">
    <source>
        <dbReference type="ARBA" id="ARBA00047960"/>
    </source>
</evidence>
<comment type="similarity">
    <text evidence="4">Belongs to the GST superfamily.</text>
</comment>
<dbReference type="Proteomes" id="UP001215280">
    <property type="component" value="Unassembled WGS sequence"/>
</dbReference>
<evidence type="ECO:0000256" key="4">
    <source>
        <dbReference type="RuleBase" id="RU003494"/>
    </source>
</evidence>
<dbReference type="GO" id="GO:0004364">
    <property type="term" value="F:glutathione transferase activity"/>
    <property type="evidence" value="ECO:0007669"/>
    <property type="project" value="UniProtKB-EC"/>
</dbReference>
<organism evidence="7 8">
    <name type="scientific">Mycena maculata</name>
    <dbReference type="NCBI Taxonomy" id="230809"/>
    <lineage>
        <taxon>Eukaryota</taxon>
        <taxon>Fungi</taxon>
        <taxon>Dikarya</taxon>
        <taxon>Basidiomycota</taxon>
        <taxon>Agaricomycotina</taxon>
        <taxon>Agaricomycetes</taxon>
        <taxon>Agaricomycetidae</taxon>
        <taxon>Agaricales</taxon>
        <taxon>Marasmiineae</taxon>
        <taxon>Mycenaceae</taxon>
        <taxon>Mycena</taxon>
    </lineage>
</organism>
<accession>A0AAD7ISY6</accession>
<dbReference type="InterPro" id="IPR004046">
    <property type="entry name" value="GST_C"/>
</dbReference>
<feature type="domain" description="GST N-terminal" evidence="5">
    <location>
        <begin position="1"/>
        <end position="83"/>
    </location>
</feature>
<dbReference type="GO" id="GO:0006749">
    <property type="term" value="P:glutathione metabolic process"/>
    <property type="evidence" value="ECO:0007669"/>
    <property type="project" value="TreeGrafter"/>
</dbReference>
<keyword evidence="2" id="KW-0808">Transferase</keyword>
<comment type="caution">
    <text evidence="7">The sequence shown here is derived from an EMBL/GenBank/DDBJ whole genome shotgun (WGS) entry which is preliminary data.</text>
</comment>
<dbReference type="SUPFAM" id="SSF47616">
    <property type="entry name" value="GST C-terminal domain-like"/>
    <property type="match status" value="1"/>
</dbReference>
<dbReference type="Gene3D" id="3.40.30.10">
    <property type="entry name" value="Glutaredoxin"/>
    <property type="match status" value="1"/>
</dbReference>
<dbReference type="InterPro" id="IPR040079">
    <property type="entry name" value="Glutathione_S-Trfase"/>
</dbReference>
<dbReference type="Gene3D" id="1.20.1050.10">
    <property type="match status" value="1"/>
</dbReference>
<evidence type="ECO:0000313" key="8">
    <source>
        <dbReference type="Proteomes" id="UP001215280"/>
    </source>
</evidence>
<dbReference type="SFLD" id="SFLDS00019">
    <property type="entry name" value="Glutathione_Transferase_(cytos"/>
    <property type="match status" value="1"/>
</dbReference>
<dbReference type="InterPro" id="IPR036282">
    <property type="entry name" value="Glutathione-S-Trfase_C_sf"/>
</dbReference>
<dbReference type="PROSITE" id="PS50405">
    <property type="entry name" value="GST_CTER"/>
    <property type="match status" value="1"/>
</dbReference>
<dbReference type="InterPro" id="IPR010987">
    <property type="entry name" value="Glutathione-S-Trfase_C-like"/>
</dbReference>
<dbReference type="SFLD" id="SFLDG01154">
    <property type="entry name" value="Main.5:_Phi-like"/>
    <property type="match status" value="1"/>
</dbReference>
<reference evidence="7" key="1">
    <citation type="submission" date="2023-03" db="EMBL/GenBank/DDBJ databases">
        <title>Massive genome expansion in bonnet fungi (Mycena s.s.) driven by repeated elements and novel gene families across ecological guilds.</title>
        <authorList>
            <consortium name="Lawrence Berkeley National Laboratory"/>
            <person name="Harder C.B."/>
            <person name="Miyauchi S."/>
            <person name="Viragh M."/>
            <person name="Kuo A."/>
            <person name="Thoen E."/>
            <person name="Andreopoulos B."/>
            <person name="Lu D."/>
            <person name="Skrede I."/>
            <person name="Drula E."/>
            <person name="Henrissat B."/>
            <person name="Morin E."/>
            <person name="Kohler A."/>
            <person name="Barry K."/>
            <person name="LaButti K."/>
            <person name="Morin E."/>
            <person name="Salamov A."/>
            <person name="Lipzen A."/>
            <person name="Mereny Z."/>
            <person name="Hegedus B."/>
            <person name="Baldrian P."/>
            <person name="Stursova M."/>
            <person name="Weitz H."/>
            <person name="Taylor A."/>
            <person name="Grigoriev I.V."/>
            <person name="Nagy L.G."/>
            <person name="Martin F."/>
            <person name="Kauserud H."/>
        </authorList>
    </citation>
    <scope>NUCLEOTIDE SEQUENCE</scope>
    <source>
        <strain evidence="7">CBHHK188m</strain>
    </source>
</reference>
<dbReference type="EMBL" id="JARJLG010000091">
    <property type="protein sequence ID" value="KAJ7748198.1"/>
    <property type="molecule type" value="Genomic_DNA"/>
</dbReference>
<dbReference type="Pfam" id="PF02798">
    <property type="entry name" value="GST_N"/>
    <property type="match status" value="1"/>
</dbReference>